<feature type="region of interest" description="Disordered" evidence="2">
    <location>
        <begin position="154"/>
        <end position="181"/>
    </location>
</feature>
<dbReference type="Proteomes" id="UP001497512">
    <property type="component" value="Chromosome 18"/>
</dbReference>
<gene>
    <name evidence="3" type="ORF">CSSPTR1EN2_LOCUS10889</name>
</gene>
<dbReference type="SMART" id="SM00268">
    <property type="entry name" value="ACTIN"/>
    <property type="match status" value="1"/>
</dbReference>
<protein>
    <recommendedName>
        <fullName evidence="5">Actin-related protein 8</fullName>
    </recommendedName>
</protein>
<dbReference type="PANTHER" id="PTHR11937">
    <property type="entry name" value="ACTIN"/>
    <property type="match status" value="1"/>
</dbReference>
<dbReference type="SUPFAM" id="SSF53067">
    <property type="entry name" value="Actin-like ATPase domain"/>
    <property type="match status" value="2"/>
</dbReference>
<keyword evidence="4" id="KW-1185">Reference proteome</keyword>
<dbReference type="InterPro" id="IPR043129">
    <property type="entry name" value="ATPase_NBD"/>
</dbReference>
<evidence type="ECO:0000256" key="1">
    <source>
        <dbReference type="RuleBase" id="RU000487"/>
    </source>
</evidence>
<dbReference type="Pfam" id="PF00022">
    <property type="entry name" value="Actin"/>
    <property type="match status" value="1"/>
</dbReference>
<evidence type="ECO:0000313" key="3">
    <source>
        <dbReference type="EMBL" id="CAK9211659.1"/>
    </source>
</evidence>
<name>A0ABP0U455_9BRYO</name>
<dbReference type="Gene3D" id="3.30.420.40">
    <property type="match status" value="3"/>
</dbReference>
<evidence type="ECO:0000313" key="4">
    <source>
        <dbReference type="Proteomes" id="UP001497512"/>
    </source>
</evidence>
<proteinExistence type="inferred from homology"/>
<dbReference type="Gene3D" id="3.90.640.10">
    <property type="entry name" value="Actin, Chain A, domain 4"/>
    <property type="match status" value="1"/>
</dbReference>
<evidence type="ECO:0008006" key="5">
    <source>
        <dbReference type="Google" id="ProtNLM"/>
    </source>
</evidence>
<feature type="compositionally biased region" description="Polar residues" evidence="2">
    <location>
        <begin position="154"/>
        <end position="168"/>
    </location>
</feature>
<evidence type="ECO:0000256" key="2">
    <source>
        <dbReference type="SAM" id="MobiDB-lite"/>
    </source>
</evidence>
<dbReference type="InterPro" id="IPR004000">
    <property type="entry name" value="Actin"/>
</dbReference>
<organism evidence="3 4">
    <name type="scientific">Sphagnum troendelagicum</name>
    <dbReference type="NCBI Taxonomy" id="128251"/>
    <lineage>
        <taxon>Eukaryota</taxon>
        <taxon>Viridiplantae</taxon>
        <taxon>Streptophyta</taxon>
        <taxon>Embryophyta</taxon>
        <taxon>Bryophyta</taxon>
        <taxon>Sphagnophytina</taxon>
        <taxon>Sphagnopsida</taxon>
        <taxon>Sphagnales</taxon>
        <taxon>Sphagnaceae</taxon>
        <taxon>Sphagnum</taxon>
    </lineage>
</organism>
<dbReference type="CDD" id="cd10206">
    <property type="entry name" value="ASKHA_NBD_Arp8-like"/>
    <property type="match status" value="1"/>
</dbReference>
<sequence>MKKNPLGLGFRVTQSLLLKPDYYKSLPPSQLLDQRGSDIIVINPGSANVRIGHASSKAPITVPHCIAHHLWINDKKEGSAKRSSHKGAVGEKWVCALPNMITYDYLTEYMLFDSDVCTMGGDKFSLVPQNEDTFSWTQVEDESDLVMPATLKQSLSKSSPKGTPTALPNTHDVTENGMAMEEDKRSKPFRRYICGEDSLRIAADEPYCLHRPMCRGRLNVSTHYSLQQVCDDVYRIWDWILTEKFNLAAKSRRNLSAVIVVPDTLDSREVKELLMVVLRDLQFHSAVVFQECVAATFGNGVSSGCIVNMGAQVTSVMCIEEGVAIPTTRSVLSFGGDDITRCLLWVQQQRQTWPHIDSDPLHDPLDFQTLNNLKETHCLMREYEQRVATEIRCRTAGEPTRVYKVSLSALNVPAEGLFYPSLLAPEEYSALMRPWYHVDHEDVADDSLQEANKRNEAMEPGFVNGNLNGAYVSAGNAEGFPANSEENMRDRVEELSIGLQQCIVNSILSIGRMDLQKKLFASIQLVGGVALTKGLVDAIEERVLHTIPAHESVDTVEVLPNRIDPSTAMWRGGAVLAVLDSGRDLWVQYEDWMDGGVGVGTGRKYRDSNTLHSQAFWYNAMLD</sequence>
<dbReference type="EMBL" id="OZ019910">
    <property type="protein sequence ID" value="CAK9211659.1"/>
    <property type="molecule type" value="Genomic_DNA"/>
</dbReference>
<reference evidence="3" key="1">
    <citation type="submission" date="2024-02" db="EMBL/GenBank/DDBJ databases">
        <authorList>
            <consortium name="ELIXIR-Norway"/>
            <consortium name="Elixir Norway"/>
        </authorList>
    </citation>
    <scope>NUCLEOTIDE SEQUENCE</scope>
</reference>
<comment type="similarity">
    <text evidence="1">Belongs to the actin family.</text>
</comment>
<accession>A0ABP0U455</accession>